<gene>
    <name evidence="22" type="ORF">BFR47_11240</name>
</gene>
<evidence type="ECO:0000256" key="6">
    <source>
        <dbReference type="ARBA" id="ARBA00022679"/>
    </source>
</evidence>
<keyword evidence="8" id="KW-0547">Nucleotide-binding</keyword>
<dbReference type="GO" id="GO:0005886">
    <property type="term" value="C:plasma membrane"/>
    <property type="evidence" value="ECO:0007669"/>
    <property type="project" value="UniProtKB-SubCell"/>
</dbReference>
<dbReference type="SMART" id="SM00304">
    <property type="entry name" value="HAMP"/>
    <property type="match status" value="1"/>
</dbReference>
<dbReference type="InterPro" id="IPR011006">
    <property type="entry name" value="CheY-like_superfamily"/>
</dbReference>
<dbReference type="Pfam" id="PF01627">
    <property type="entry name" value="Hpt"/>
    <property type="match status" value="1"/>
</dbReference>
<keyword evidence="7 17" id="KW-0812">Transmembrane</keyword>
<dbReference type="SMART" id="SM00387">
    <property type="entry name" value="HATPase_c"/>
    <property type="match status" value="1"/>
</dbReference>
<evidence type="ECO:0000259" key="18">
    <source>
        <dbReference type="PROSITE" id="PS50109"/>
    </source>
</evidence>
<organism evidence="22 23">
    <name type="scientific">Oceanisphaera psychrotolerans</name>
    <dbReference type="NCBI Taxonomy" id="1414654"/>
    <lineage>
        <taxon>Bacteria</taxon>
        <taxon>Pseudomonadati</taxon>
        <taxon>Pseudomonadota</taxon>
        <taxon>Gammaproteobacteria</taxon>
        <taxon>Aeromonadales</taxon>
        <taxon>Aeromonadaceae</taxon>
        <taxon>Oceanisphaera</taxon>
    </lineage>
</organism>
<dbReference type="InterPro" id="IPR003661">
    <property type="entry name" value="HisK_dim/P_dom"/>
</dbReference>
<keyword evidence="11 17" id="KW-1133">Transmembrane helix</keyword>
<dbReference type="Gene3D" id="6.10.340.10">
    <property type="match status" value="1"/>
</dbReference>
<evidence type="ECO:0000256" key="3">
    <source>
        <dbReference type="ARBA" id="ARBA00012438"/>
    </source>
</evidence>
<dbReference type="SUPFAM" id="SSF47384">
    <property type="entry name" value="Homodimeric domain of signal transducing histidine kinase"/>
    <property type="match status" value="1"/>
</dbReference>
<dbReference type="InterPro" id="IPR008207">
    <property type="entry name" value="Sig_transdc_His_kin_Hpt_dom"/>
</dbReference>
<feature type="domain" description="Response regulatory" evidence="19">
    <location>
        <begin position="525"/>
        <end position="644"/>
    </location>
</feature>
<dbReference type="InterPro" id="IPR036641">
    <property type="entry name" value="HPT_dom_sf"/>
</dbReference>
<dbReference type="PROSITE" id="PS50110">
    <property type="entry name" value="RESPONSE_REGULATORY"/>
    <property type="match status" value="1"/>
</dbReference>
<dbReference type="InterPro" id="IPR005467">
    <property type="entry name" value="His_kinase_dom"/>
</dbReference>
<evidence type="ECO:0000256" key="4">
    <source>
        <dbReference type="ARBA" id="ARBA00022475"/>
    </source>
</evidence>
<dbReference type="Pfam" id="PF00672">
    <property type="entry name" value="HAMP"/>
    <property type="match status" value="1"/>
</dbReference>
<dbReference type="PANTHER" id="PTHR45339">
    <property type="entry name" value="HYBRID SIGNAL TRANSDUCTION HISTIDINE KINASE J"/>
    <property type="match status" value="1"/>
</dbReference>
<dbReference type="PROSITE" id="PS50109">
    <property type="entry name" value="HIS_KIN"/>
    <property type="match status" value="1"/>
</dbReference>
<dbReference type="InterPro" id="IPR036097">
    <property type="entry name" value="HisK_dim/P_sf"/>
</dbReference>
<feature type="coiled-coil region" evidence="16">
    <location>
        <begin position="232"/>
        <end position="266"/>
    </location>
</feature>
<dbReference type="STRING" id="1414654.BFR47_11240"/>
<evidence type="ECO:0000256" key="17">
    <source>
        <dbReference type="SAM" id="Phobius"/>
    </source>
</evidence>
<keyword evidence="16" id="KW-0175">Coiled coil</keyword>
<feature type="domain" description="Histidine kinase" evidence="18">
    <location>
        <begin position="280"/>
        <end position="498"/>
    </location>
</feature>
<evidence type="ECO:0000256" key="8">
    <source>
        <dbReference type="ARBA" id="ARBA00022741"/>
    </source>
</evidence>
<dbReference type="FunFam" id="3.30.565.10:FF:000010">
    <property type="entry name" value="Sensor histidine kinase RcsC"/>
    <property type="match status" value="1"/>
</dbReference>
<dbReference type="CDD" id="cd17546">
    <property type="entry name" value="REC_hyHK_CKI1_RcsC-like"/>
    <property type="match status" value="1"/>
</dbReference>
<dbReference type="Gene3D" id="1.10.287.130">
    <property type="match status" value="1"/>
</dbReference>
<feature type="modified residue" description="Phosphohistidine" evidence="14">
    <location>
        <position position="730"/>
    </location>
</feature>
<evidence type="ECO:0000256" key="15">
    <source>
        <dbReference type="PROSITE-ProRule" id="PRU00169"/>
    </source>
</evidence>
<keyword evidence="9" id="KW-0418">Kinase</keyword>
<sequence>MKQRQVALRTKLVLAMLALVVLVILPLSWTAVTNQRDMAEQQARQELLSLADVVSDNTLAALLFSDAISAQQTLNGLKVKPDLVAAMIFDGRGTVFSDVVRSSSYGRPSERMIGSVLEQGDTLIRRGPGGLRVYIPMLSEGEVVGLVYLHDNLATLNRNIDQFYQRVMMTALAAFGLGLVMVVWIQRMFNVPMARFIATIQRITGDNDYTRRAPLTTTQEFNELAKSFNHMIAEVEGRGKQLESINRELEQRVQERTRELESALGAAQEASRAKSEFVAVMSHEVRTPLNGIIGFAELLKIGNFDRETNQTVLMLNDAAQSLLILLNEILDFSKLDADKVELEMRAFDLGEFIGAVAENHRAKAAHKQLELRVELGEPVVVVGDTLRLRQILNNLIDNAIKFTDTGSVTVRADIRQQDSDTWVTLSVSDTGGGIAADKQDHIFSPFTQADNSITRLHGGSGLGLSICRKLVELMNGRYGIESEIGQGSRFWFTVPLTRVAAGGRAEARDQGPELKCGTRVMPGCSILVVEDNPINQHVARRLLASLGHRCDIAAHGADALQRASEQSYDLIFMDYHMPGMDGVEVTRHIRRLGPQAPNDGVPIIALTADIQPQVSKKFRSAGACDLLVKPFTRANLQLVLEKWLGREAEEPASGTVVPAAVKPEPLSGEASPPAVVDFGVLDDLAQMDEEGEDLVREMIALFDARVPMLIAQMEQAMRDEDAKALFESSHSLKSSAGNLGAAQLFALAKQVEAVGRRGTTAPAGDLVAALRGCYAQTWQLLQQRLGGFVNE</sequence>
<dbReference type="RefSeq" id="WP_071471805.1">
    <property type="nucleotide sequence ID" value="NZ_MDKE01000009.1"/>
</dbReference>
<dbReference type="EMBL" id="MDKE01000009">
    <property type="protein sequence ID" value="OIN12739.1"/>
    <property type="molecule type" value="Genomic_DNA"/>
</dbReference>
<feature type="domain" description="HPt" evidence="21">
    <location>
        <begin position="691"/>
        <end position="784"/>
    </location>
</feature>
<dbReference type="PROSITE" id="PS50885">
    <property type="entry name" value="HAMP"/>
    <property type="match status" value="1"/>
</dbReference>
<dbReference type="Gene3D" id="1.20.120.160">
    <property type="entry name" value="HPT domain"/>
    <property type="match status" value="1"/>
</dbReference>
<evidence type="ECO:0000256" key="16">
    <source>
        <dbReference type="SAM" id="Coils"/>
    </source>
</evidence>
<evidence type="ECO:0000256" key="5">
    <source>
        <dbReference type="ARBA" id="ARBA00022553"/>
    </source>
</evidence>
<evidence type="ECO:0000256" key="9">
    <source>
        <dbReference type="ARBA" id="ARBA00022777"/>
    </source>
</evidence>
<comment type="caution">
    <text evidence="22">The sequence shown here is derived from an EMBL/GenBank/DDBJ whole genome shotgun (WGS) entry which is preliminary data.</text>
</comment>
<keyword evidence="23" id="KW-1185">Reference proteome</keyword>
<dbReference type="SMART" id="SM00448">
    <property type="entry name" value="REC"/>
    <property type="match status" value="1"/>
</dbReference>
<keyword evidence="13 17" id="KW-0472">Membrane</keyword>
<keyword evidence="6" id="KW-0808">Transferase</keyword>
<dbReference type="SMART" id="SM00073">
    <property type="entry name" value="HPT"/>
    <property type="match status" value="1"/>
</dbReference>
<evidence type="ECO:0000256" key="11">
    <source>
        <dbReference type="ARBA" id="ARBA00022989"/>
    </source>
</evidence>
<name>A0A1J4QJ37_9GAMM</name>
<evidence type="ECO:0000313" key="23">
    <source>
        <dbReference type="Proteomes" id="UP000243073"/>
    </source>
</evidence>
<evidence type="ECO:0000313" key="22">
    <source>
        <dbReference type="EMBL" id="OIN12739.1"/>
    </source>
</evidence>
<dbReference type="PROSITE" id="PS50894">
    <property type="entry name" value="HPT"/>
    <property type="match status" value="1"/>
</dbReference>
<proteinExistence type="predicted"/>
<feature type="transmembrane region" description="Helical" evidence="17">
    <location>
        <begin position="163"/>
        <end position="185"/>
    </location>
</feature>
<keyword evidence="5 15" id="KW-0597">Phosphoprotein</keyword>
<comment type="subcellular location">
    <subcellularLocation>
        <location evidence="2">Cell membrane</location>
        <topology evidence="2">Multi-pass membrane protein</topology>
    </subcellularLocation>
</comment>
<keyword evidence="12" id="KW-0902">Two-component regulatory system</keyword>
<dbReference type="AlphaFoldDB" id="A0A1J4QJ37"/>
<dbReference type="InterPro" id="IPR003660">
    <property type="entry name" value="HAMP_dom"/>
</dbReference>
<dbReference type="Gene3D" id="3.30.565.10">
    <property type="entry name" value="Histidine kinase-like ATPase, C-terminal domain"/>
    <property type="match status" value="1"/>
</dbReference>
<dbReference type="OrthoDB" id="9810730at2"/>
<dbReference type="InterPro" id="IPR036890">
    <property type="entry name" value="HATPase_C_sf"/>
</dbReference>
<dbReference type="Proteomes" id="UP000243073">
    <property type="component" value="Unassembled WGS sequence"/>
</dbReference>
<dbReference type="SUPFAM" id="SSF55874">
    <property type="entry name" value="ATPase domain of HSP90 chaperone/DNA topoisomerase II/histidine kinase"/>
    <property type="match status" value="1"/>
</dbReference>
<dbReference type="Pfam" id="PF02518">
    <property type="entry name" value="HATPase_c"/>
    <property type="match status" value="1"/>
</dbReference>
<dbReference type="SUPFAM" id="SSF47226">
    <property type="entry name" value="Histidine-containing phosphotransfer domain, HPT domain"/>
    <property type="match status" value="1"/>
</dbReference>
<dbReference type="InterPro" id="IPR004358">
    <property type="entry name" value="Sig_transdc_His_kin-like_C"/>
</dbReference>
<dbReference type="CDD" id="cd06225">
    <property type="entry name" value="HAMP"/>
    <property type="match status" value="1"/>
</dbReference>
<dbReference type="Pfam" id="PF17152">
    <property type="entry name" value="CHASE8"/>
    <property type="match status" value="1"/>
</dbReference>
<evidence type="ECO:0000256" key="14">
    <source>
        <dbReference type="PROSITE-ProRule" id="PRU00110"/>
    </source>
</evidence>
<evidence type="ECO:0000259" key="20">
    <source>
        <dbReference type="PROSITE" id="PS50885"/>
    </source>
</evidence>
<dbReference type="Pfam" id="PF00512">
    <property type="entry name" value="HisKA"/>
    <property type="match status" value="1"/>
</dbReference>
<dbReference type="SUPFAM" id="SSF52172">
    <property type="entry name" value="CheY-like"/>
    <property type="match status" value="1"/>
</dbReference>
<evidence type="ECO:0000256" key="7">
    <source>
        <dbReference type="ARBA" id="ARBA00022692"/>
    </source>
</evidence>
<dbReference type="InterPro" id="IPR001789">
    <property type="entry name" value="Sig_transdc_resp-reg_receiver"/>
</dbReference>
<feature type="domain" description="HAMP" evidence="20">
    <location>
        <begin position="187"/>
        <end position="240"/>
    </location>
</feature>
<dbReference type="Gene3D" id="3.40.50.2300">
    <property type="match status" value="1"/>
</dbReference>
<dbReference type="CDD" id="cd16922">
    <property type="entry name" value="HATPase_EvgS-ArcB-TorS-like"/>
    <property type="match status" value="1"/>
</dbReference>
<evidence type="ECO:0000256" key="2">
    <source>
        <dbReference type="ARBA" id="ARBA00004651"/>
    </source>
</evidence>
<dbReference type="SMART" id="SM00388">
    <property type="entry name" value="HisKA"/>
    <property type="match status" value="1"/>
</dbReference>
<dbReference type="Pfam" id="PF00072">
    <property type="entry name" value="Response_reg"/>
    <property type="match status" value="1"/>
</dbReference>
<protein>
    <recommendedName>
        <fullName evidence="3">histidine kinase</fullName>
        <ecNumber evidence="3">2.7.13.3</ecNumber>
    </recommendedName>
</protein>
<evidence type="ECO:0000256" key="12">
    <source>
        <dbReference type="ARBA" id="ARBA00023012"/>
    </source>
</evidence>
<dbReference type="InterPro" id="IPR033417">
    <property type="entry name" value="CHASE8"/>
</dbReference>
<dbReference type="GO" id="GO:0005524">
    <property type="term" value="F:ATP binding"/>
    <property type="evidence" value="ECO:0007669"/>
    <property type="project" value="UniProtKB-KW"/>
</dbReference>
<evidence type="ECO:0000256" key="1">
    <source>
        <dbReference type="ARBA" id="ARBA00000085"/>
    </source>
</evidence>
<dbReference type="GO" id="GO:0000155">
    <property type="term" value="F:phosphorelay sensor kinase activity"/>
    <property type="evidence" value="ECO:0007669"/>
    <property type="project" value="InterPro"/>
</dbReference>
<feature type="modified residue" description="4-aspartylphosphate" evidence="15">
    <location>
        <position position="574"/>
    </location>
</feature>
<dbReference type="CDD" id="cd00082">
    <property type="entry name" value="HisKA"/>
    <property type="match status" value="1"/>
</dbReference>
<comment type="catalytic activity">
    <reaction evidence="1">
        <text>ATP + protein L-histidine = ADP + protein N-phospho-L-histidine.</text>
        <dbReference type="EC" id="2.7.13.3"/>
    </reaction>
</comment>
<evidence type="ECO:0000259" key="19">
    <source>
        <dbReference type="PROSITE" id="PS50110"/>
    </source>
</evidence>
<dbReference type="PRINTS" id="PR00344">
    <property type="entry name" value="BCTRLSENSOR"/>
</dbReference>
<evidence type="ECO:0000259" key="21">
    <source>
        <dbReference type="PROSITE" id="PS50894"/>
    </source>
</evidence>
<keyword evidence="10" id="KW-0067">ATP-binding</keyword>
<keyword evidence="4" id="KW-1003">Cell membrane</keyword>
<dbReference type="EC" id="2.7.13.3" evidence="3"/>
<dbReference type="InterPro" id="IPR003594">
    <property type="entry name" value="HATPase_dom"/>
</dbReference>
<reference evidence="22 23" key="1">
    <citation type="submission" date="2016-07" db="EMBL/GenBank/DDBJ databases">
        <title>Draft Genome Sequence of Oceanisphaera psychrotolerans, isolated from coastal sediment samples.</title>
        <authorList>
            <person name="Zhuo S."/>
            <person name="Ruan Z."/>
        </authorList>
    </citation>
    <scope>NUCLEOTIDE SEQUENCE [LARGE SCALE GENOMIC DNA]</scope>
    <source>
        <strain evidence="22 23">LAM-WHM-ZC</strain>
    </source>
</reference>
<accession>A0A1J4QJ37</accession>
<evidence type="ECO:0000256" key="10">
    <source>
        <dbReference type="ARBA" id="ARBA00022840"/>
    </source>
</evidence>
<evidence type="ECO:0000256" key="13">
    <source>
        <dbReference type="ARBA" id="ARBA00023136"/>
    </source>
</evidence>
<dbReference type="PANTHER" id="PTHR45339:SF1">
    <property type="entry name" value="HYBRID SIGNAL TRANSDUCTION HISTIDINE KINASE J"/>
    <property type="match status" value="1"/>
</dbReference>